<dbReference type="GO" id="GO:0016987">
    <property type="term" value="F:sigma factor activity"/>
    <property type="evidence" value="ECO:0007669"/>
    <property type="project" value="TreeGrafter"/>
</dbReference>
<dbReference type="KEGG" id="scad:DN051_39015"/>
<gene>
    <name evidence="1" type="ORF">DN051_39015</name>
</gene>
<evidence type="ECO:0000313" key="1">
    <source>
        <dbReference type="EMBL" id="AWW41885.1"/>
    </source>
</evidence>
<dbReference type="InterPro" id="IPR032710">
    <property type="entry name" value="NTF2-like_dom_sf"/>
</dbReference>
<sequence>MDHTDAMPIAELLDERRYLRDVADSMLSRRSEAESVVDETYRRWFGLSEAARRRIKAPRSWLARTVDGICRSRLAQPFLDDDVTHEGETAEVRRAAARPAAVPEAEVSRVQPMALDSLSPARRVRFLLEDVFGMAPGTFTNVWGHPVPERNEAQQLLHFLRLRRSTPTTPQQHDAAVRAVRQACLNDDVDLLASLLDPDVAAFFDGGGKVRALPRPVHGRWHVAHSLLKLLTCHPGTTLTTHSVNGRTGLVARYGHQVAAVVSLDIADDQVAQVWAVLNPDKLLTWNQTPAQTRPPA</sequence>
<protein>
    <submittedName>
        <fullName evidence="1">RNA polymerase subunit sigma</fullName>
    </submittedName>
</protein>
<evidence type="ECO:0000313" key="2">
    <source>
        <dbReference type="Proteomes" id="UP000249616"/>
    </source>
</evidence>
<dbReference type="RefSeq" id="WP_112441646.1">
    <property type="nucleotide sequence ID" value="NZ_CP030073.1"/>
</dbReference>
<dbReference type="EMBL" id="CP030073">
    <property type="protein sequence ID" value="AWW41885.1"/>
    <property type="molecule type" value="Genomic_DNA"/>
</dbReference>
<dbReference type="AlphaFoldDB" id="A0A2Z4J9U3"/>
<organism evidence="1 2">
    <name type="scientific">Streptomyces cadmiisoli</name>
    <dbReference type="NCBI Taxonomy" id="2184053"/>
    <lineage>
        <taxon>Bacteria</taxon>
        <taxon>Bacillati</taxon>
        <taxon>Actinomycetota</taxon>
        <taxon>Actinomycetes</taxon>
        <taxon>Kitasatosporales</taxon>
        <taxon>Streptomycetaceae</taxon>
        <taxon>Streptomyces</taxon>
        <taxon>Streptomyces aurantiacus group</taxon>
    </lineage>
</organism>
<name>A0A2Z4J9U3_9ACTN</name>
<keyword evidence="2" id="KW-1185">Reference proteome</keyword>
<dbReference type="InterPro" id="IPR052704">
    <property type="entry name" value="ECF_Sigma-70_Domain"/>
</dbReference>
<dbReference type="PANTHER" id="PTHR30173">
    <property type="entry name" value="SIGMA 19 FACTOR"/>
    <property type="match status" value="1"/>
</dbReference>
<dbReference type="SUPFAM" id="SSF54427">
    <property type="entry name" value="NTF2-like"/>
    <property type="match status" value="1"/>
</dbReference>
<accession>A0A2Z4J9U3</accession>
<reference evidence="1 2" key="1">
    <citation type="journal article" date="2019" name="Int. J. Syst. Evol. Microbiol.">
        <title>Streptomyces cadmiisoli sp. nov., a novel actinomycete isolated from cadmium-contaminated soil.</title>
        <authorList>
            <person name="Li K."/>
            <person name="Tang X."/>
            <person name="Zhao J."/>
            <person name="Guo Y."/>
            <person name="Tang Y."/>
            <person name="Gao J."/>
        </authorList>
    </citation>
    <scope>NUCLEOTIDE SEQUENCE [LARGE SCALE GENOMIC DNA]</scope>
    <source>
        <strain evidence="1 2">ZFG47</strain>
    </source>
</reference>
<proteinExistence type="predicted"/>
<dbReference type="PANTHER" id="PTHR30173:SF43">
    <property type="entry name" value="ECF RNA POLYMERASE SIGMA FACTOR SIGI-RELATED"/>
    <property type="match status" value="1"/>
</dbReference>
<dbReference type="Proteomes" id="UP000249616">
    <property type="component" value="Chromosome"/>
</dbReference>